<sequence>MSYGAEATRILAYVAGNEPVTSHHVVAEELGMDLITTDEALLLLERRGLVDFWISMVGDYVTIQTTAQGAAFAQTGQQVE</sequence>
<organism evidence="1 2">
    <name type="scientific">Corynebacterium lizhenjunii</name>
    <dbReference type="NCBI Taxonomy" id="2709394"/>
    <lineage>
        <taxon>Bacteria</taxon>
        <taxon>Bacillati</taxon>
        <taxon>Actinomycetota</taxon>
        <taxon>Actinomycetes</taxon>
        <taxon>Mycobacteriales</taxon>
        <taxon>Corynebacteriaceae</taxon>
        <taxon>Corynebacterium</taxon>
    </lineage>
</organism>
<keyword evidence="2" id="KW-1185">Reference proteome</keyword>
<protein>
    <recommendedName>
        <fullName evidence="3">MarR family transcriptional regulator</fullName>
    </recommendedName>
</protein>
<dbReference type="Proteomes" id="UP000594681">
    <property type="component" value="Chromosome"/>
</dbReference>
<proteinExistence type="predicted"/>
<dbReference type="KEGG" id="cliz:G7Y31_11620"/>
<dbReference type="RefSeq" id="WP_165009981.1">
    <property type="nucleotide sequence ID" value="NZ_CP064954.1"/>
</dbReference>
<name>A0A7T0KFI2_9CORY</name>
<evidence type="ECO:0000313" key="1">
    <source>
        <dbReference type="EMBL" id="QPK79119.1"/>
    </source>
</evidence>
<dbReference type="SUPFAM" id="SSF46785">
    <property type="entry name" value="Winged helix' DNA-binding domain"/>
    <property type="match status" value="1"/>
</dbReference>
<dbReference type="InterPro" id="IPR036390">
    <property type="entry name" value="WH_DNA-bd_sf"/>
</dbReference>
<dbReference type="AlphaFoldDB" id="A0A7T0KFI2"/>
<accession>A0A7T0KFI2</accession>
<gene>
    <name evidence="1" type="ORF">G7Y31_11620</name>
</gene>
<reference evidence="1 2" key="1">
    <citation type="submission" date="2020-11" db="EMBL/GenBank/DDBJ databases">
        <title>Corynebacterium sp. ZJ-599.</title>
        <authorList>
            <person name="Zhou J."/>
        </authorList>
    </citation>
    <scope>NUCLEOTIDE SEQUENCE [LARGE SCALE GENOMIC DNA]</scope>
    <source>
        <strain evidence="1 2">ZJ-599</strain>
    </source>
</reference>
<dbReference type="EMBL" id="CP064954">
    <property type="protein sequence ID" value="QPK79119.1"/>
    <property type="molecule type" value="Genomic_DNA"/>
</dbReference>
<evidence type="ECO:0008006" key="3">
    <source>
        <dbReference type="Google" id="ProtNLM"/>
    </source>
</evidence>
<evidence type="ECO:0000313" key="2">
    <source>
        <dbReference type="Proteomes" id="UP000594681"/>
    </source>
</evidence>